<comment type="caution">
    <text evidence="3">The sequence shown here is derived from an EMBL/GenBank/DDBJ whole genome shotgun (WGS) entry which is preliminary data.</text>
</comment>
<dbReference type="InterPro" id="IPR055974">
    <property type="entry name" value="DUF7552"/>
</dbReference>
<dbReference type="Pfam" id="PF24422">
    <property type="entry name" value="DUF7552"/>
    <property type="match status" value="1"/>
</dbReference>
<organism evidence="3 4">
    <name type="scientific">Haloarcula rubra</name>
    <dbReference type="NCBI Taxonomy" id="2487747"/>
    <lineage>
        <taxon>Archaea</taxon>
        <taxon>Methanobacteriati</taxon>
        <taxon>Methanobacteriota</taxon>
        <taxon>Stenosarchaea group</taxon>
        <taxon>Halobacteria</taxon>
        <taxon>Halobacteriales</taxon>
        <taxon>Haloarculaceae</taxon>
        <taxon>Haloarcula</taxon>
    </lineage>
</organism>
<dbReference type="Pfam" id="PF24420">
    <property type="entry name" value="DUF7551"/>
    <property type="match status" value="1"/>
</dbReference>
<feature type="domain" description="DUF7552" evidence="2">
    <location>
        <begin position="5"/>
        <end position="79"/>
    </location>
</feature>
<name>A0AAW4PRW0_9EURY</name>
<proteinExistence type="predicted"/>
<gene>
    <name evidence="3" type="ORF">EGH21_09605</name>
</gene>
<evidence type="ECO:0000313" key="3">
    <source>
        <dbReference type="EMBL" id="MBX0323285.1"/>
    </source>
</evidence>
<evidence type="ECO:0000259" key="1">
    <source>
        <dbReference type="Pfam" id="PF24420"/>
    </source>
</evidence>
<sequence length="273" mass="29294">MVGRTLADIRARIEELSVAVGPYRVRSARTGDSPVPVTGTQFPDRETAAEAASVATAYRTALRRYDPHVAVHGLVVSQTTAASTDTVTVSQSLPAYCHRVAAALFETLSTRYGRVERRVMDTYLDAAETTEDRSRLCLSMLESTATAIDELLTPDEQATVLAAAAGRLPRQSTDDRPLRGTLTTLRSCDLVRSFSVDPTPAHRAGQYRVTLTGYRPSLDGGRCPVLPVAVELLRRTGVPPAIVAAERFDDGWRLDVSTVGTPTSTGLAVAPVA</sequence>
<dbReference type="Proteomes" id="UP001430377">
    <property type="component" value="Unassembled WGS sequence"/>
</dbReference>
<reference evidence="3 4" key="1">
    <citation type="submission" date="2021-06" db="EMBL/GenBank/DDBJ databases">
        <title>Halomicroarcula sp. a new haloarchaeum isolated from saline soil.</title>
        <authorList>
            <person name="Duran-Viseras A."/>
            <person name="Sanchez-Porro C."/>
            <person name="Ventosa A."/>
        </authorList>
    </citation>
    <scope>NUCLEOTIDE SEQUENCE [LARGE SCALE GENOMIC DNA]</scope>
    <source>
        <strain evidence="3 4">F13</strain>
    </source>
</reference>
<dbReference type="EMBL" id="RKLR01000003">
    <property type="protein sequence ID" value="MBX0323285.1"/>
    <property type="molecule type" value="Genomic_DNA"/>
</dbReference>
<dbReference type="InterPro" id="IPR055973">
    <property type="entry name" value="DUF7551"/>
</dbReference>
<protein>
    <submittedName>
        <fullName evidence="3">Uncharacterized protein</fullName>
    </submittedName>
</protein>
<evidence type="ECO:0000259" key="2">
    <source>
        <dbReference type="Pfam" id="PF24422"/>
    </source>
</evidence>
<dbReference type="AlphaFoldDB" id="A0AAW4PRW0"/>
<dbReference type="RefSeq" id="WP_220618261.1">
    <property type="nucleotide sequence ID" value="NZ_RKLR01000003.1"/>
</dbReference>
<keyword evidence="4" id="KW-1185">Reference proteome</keyword>
<accession>A0AAW4PRW0</accession>
<evidence type="ECO:0000313" key="4">
    <source>
        <dbReference type="Proteomes" id="UP001430377"/>
    </source>
</evidence>
<feature type="domain" description="DUF7551" evidence="1">
    <location>
        <begin position="95"/>
        <end position="272"/>
    </location>
</feature>